<evidence type="ECO:0000256" key="1">
    <source>
        <dbReference type="SAM" id="SignalP"/>
    </source>
</evidence>
<dbReference type="InterPro" id="IPR021109">
    <property type="entry name" value="Peptidase_aspartic_dom_sf"/>
</dbReference>
<organism evidence="3 4">
    <name type="scientific">Vibrio algivorus</name>
    <dbReference type="NCBI Taxonomy" id="1667024"/>
    <lineage>
        <taxon>Bacteria</taxon>
        <taxon>Pseudomonadati</taxon>
        <taxon>Pseudomonadota</taxon>
        <taxon>Gammaproteobacteria</taxon>
        <taxon>Vibrionales</taxon>
        <taxon>Vibrionaceae</taxon>
        <taxon>Vibrio</taxon>
    </lineage>
</organism>
<sequence>MFKWLLIALFSCSFSVVAAEQAQPVSKVTSQEINVETHTSNGNLILGEKEWIYIKPLNRNVLARVDTGATSSSISALDIKTYKKDGKSFVDFKLAHKKWQSKTMTYPVTRWVEVVQSTSEEPSPSRPVVQLEVQVGDYKTKTDFTLTDRTHLQYPVLLGRTFIDNTALVDVSHKYVQPRVKLEKTTAKDDDKSAKAEK</sequence>
<gene>
    <name evidence="3" type="ORF">FOF44_09390</name>
</gene>
<dbReference type="SUPFAM" id="SSF50630">
    <property type="entry name" value="Acid proteases"/>
    <property type="match status" value="1"/>
</dbReference>
<dbReference type="EMBL" id="VMKJ01000017">
    <property type="protein sequence ID" value="TVO36350.1"/>
    <property type="molecule type" value="Genomic_DNA"/>
</dbReference>
<dbReference type="Pfam" id="PF05618">
    <property type="entry name" value="Zn_protease"/>
    <property type="match status" value="1"/>
</dbReference>
<keyword evidence="1" id="KW-0732">Signal</keyword>
<accession>A0A557P6S3</accession>
<evidence type="ECO:0000259" key="2">
    <source>
        <dbReference type="Pfam" id="PF05618"/>
    </source>
</evidence>
<dbReference type="PANTHER" id="PTHR38037">
    <property type="entry name" value="ZN_PROTEASE DOMAIN-CONTAINING PROTEIN"/>
    <property type="match status" value="1"/>
</dbReference>
<feature type="domain" description="Retropepsin-like aspartic endopeptidase" evidence="2">
    <location>
        <begin position="45"/>
        <end position="179"/>
    </location>
</feature>
<name>A0A557P6S3_9VIBR</name>
<dbReference type="RefSeq" id="WP_144388181.1">
    <property type="nucleotide sequence ID" value="NZ_CANNCB010000012.1"/>
</dbReference>
<proteinExistence type="predicted"/>
<dbReference type="Proteomes" id="UP000319828">
    <property type="component" value="Unassembled WGS sequence"/>
</dbReference>
<evidence type="ECO:0000313" key="4">
    <source>
        <dbReference type="Proteomes" id="UP000319828"/>
    </source>
</evidence>
<comment type="caution">
    <text evidence="3">The sequence shown here is derived from an EMBL/GenBank/DDBJ whole genome shotgun (WGS) entry which is preliminary data.</text>
</comment>
<feature type="signal peptide" evidence="1">
    <location>
        <begin position="1"/>
        <end position="18"/>
    </location>
</feature>
<dbReference type="AlphaFoldDB" id="A0A557P6S3"/>
<dbReference type="OrthoDB" id="8546610at2"/>
<dbReference type="PANTHER" id="PTHR38037:SF2">
    <property type="entry name" value="ATP-DEPENDENT ZINC PROTEASE DOMAIN-CONTAINING PROTEIN-RELATED"/>
    <property type="match status" value="1"/>
</dbReference>
<dbReference type="InterPro" id="IPR008503">
    <property type="entry name" value="Asp_endopeptidase"/>
</dbReference>
<protein>
    <recommendedName>
        <fullName evidence="2">Retropepsin-like aspartic endopeptidase domain-containing protein</fullName>
    </recommendedName>
</protein>
<feature type="chain" id="PRO_5022245348" description="Retropepsin-like aspartic endopeptidase domain-containing protein" evidence="1">
    <location>
        <begin position="19"/>
        <end position="198"/>
    </location>
</feature>
<dbReference type="Gene3D" id="2.40.70.10">
    <property type="entry name" value="Acid Proteases"/>
    <property type="match status" value="1"/>
</dbReference>
<evidence type="ECO:0000313" key="3">
    <source>
        <dbReference type="EMBL" id="TVO36350.1"/>
    </source>
</evidence>
<reference evidence="3 4" key="1">
    <citation type="submission" date="2019-07" db="EMBL/GenBank/DDBJ databases">
        <title>The draft genome sequence of Vibrio algivorus M1486.</title>
        <authorList>
            <person name="Meng X."/>
        </authorList>
    </citation>
    <scope>NUCLEOTIDE SEQUENCE [LARGE SCALE GENOMIC DNA]</scope>
    <source>
        <strain evidence="3 4">M1486</strain>
    </source>
</reference>